<dbReference type="SUPFAM" id="SSF57850">
    <property type="entry name" value="RING/U-box"/>
    <property type="match status" value="1"/>
</dbReference>
<feature type="transmembrane region" description="Helical" evidence="10">
    <location>
        <begin position="215"/>
        <end position="233"/>
    </location>
</feature>
<accession>A0A085NSQ8</accession>
<sequence length="271" mass="31035">MQDSETQPLKVLELESELPVLSCRLESDSFNKSIDGKKNAESAVLNIETSDGTEDNKHSTLRSDSIRSASSTSVCSLQQLCRICHLPASRGKALVSPCRCLGTLRFVHKACLVHWLEVSSRKLASSPQCELCGYQYKTHHCFSVRLKLMRSVCMCFISFQFRRAEVPRCTRQDRMLHLLFLSMAFVMTCSAFISILYLSQDSNTRMRNLLNRQDITVISCSLLFFVAFFVALFTQYRADTSLCCLFARCWTINRHWRVKDYDVTPESHPLK</sequence>
<dbReference type="CDD" id="cd16495">
    <property type="entry name" value="RING_CH-C4HC3_MARCH"/>
    <property type="match status" value="1"/>
</dbReference>
<evidence type="ECO:0000313" key="12">
    <source>
        <dbReference type="EMBL" id="KFD72504.1"/>
    </source>
</evidence>
<dbReference type="SMART" id="SM00744">
    <property type="entry name" value="RINGv"/>
    <property type="match status" value="1"/>
</dbReference>
<dbReference type="EMBL" id="KL367477">
    <property type="protein sequence ID" value="KFD72504.1"/>
    <property type="molecule type" value="Genomic_DNA"/>
</dbReference>
<protein>
    <recommendedName>
        <fullName evidence="11">RING-CH-type domain-containing protein</fullName>
    </recommendedName>
</protein>
<evidence type="ECO:0000256" key="2">
    <source>
        <dbReference type="ARBA" id="ARBA00022679"/>
    </source>
</evidence>
<evidence type="ECO:0000256" key="4">
    <source>
        <dbReference type="ARBA" id="ARBA00022723"/>
    </source>
</evidence>
<keyword evidence="6" id="KW-0833">Ubl conjugation pathway</keyword>
<dbReference type="AlphaFoldDB" id="A0A085NSQ8"/>
<dbReference type="Proteomes" id="UP000030758">
    <property type="component" value="Unassembled WGS sequence"/>
</dbReference>
<keyword evidence="2" id="KW-0808">Transferase</keyword>
<keyword evidence="3 10" id="KW-0812">Transmembrane</keyword>
<keyword evidence="7" id="KW-0862">Zinc</keyword>
<dbReference type="GO" id="GO:0008270">
    <property type="term" value="F:zinc ion binding"/>
    <property type="evidence" value="ECO:0007669"/>
    <property type="project" value="UniProtKB-KW"/>
</dbReference>
<evidence type="ECO:0000256" key="9">
    <source>
        <dbReference type="ARBA" id="ARBA00023136"/>
    </source>
</evidence>
<keyword evidence="5" id="KW-0863">Zinc-finger</keyword>
<name>A0A085NSQ8_9BILA</name>
<evidence type="ECO:0000256" key="10">
    <source>
        <dbReference type="SAM" id="Phobius"/>
    </source>
</evidence>
<proteinExistence type="predicted"/>
<evidence type="ECO:0000256" key="5">
    <source>
        <dbReference type="ARBA" id="ARBA00022771"/>
    </source>
</evidence>
<dbReference type="PANTHER" id="PTHR46065">
    <property type="entry name" value="E3 UBIQUITIN-PROTEIN LIGASE MARCH 2/3 FAMILY MEMBER"/>
    <property type="match status" value="1"/>
</dbReference>
<evidence type="ECO:0000256" key="7">
    <source>
        <dbReference type="ARBA" id="ARBA00022833"/>
    </source>
</evidence>
<dbReference type="PANTHER" id="PTHR46065:SF3">
    <property type="entry name" value="FI20425P1"/>
    <property type="match status" value="1"/>
</dbReference>
<evidence type="ECO:0000256" key="1">
    <source>
        <dbReference type="ARBA" id="ARBA00004141"/>
    </source>
</evidence>
<dbReference type="Gene3D" id="3.30.40.10">
    <property type="entry name" value="Zinc/RING finger domain, C3HC4 (zinc finger)"/>
    <property type="match status" value="1"/>
</dbReference>
<organism evidence="12">
    <name type="scientific">Trichuris suis</name>
    <name type="common">pig whipworm</name>
    <dbReference type="NCBI Taxonomy" id="68888"/>
    <lineage>
        <taxon>Eukaryota</taxon>
        <taxon>Metazoa</taxon>
        <taxon>Ecdysozoa</taxon>
        <taxon>Nematoda</taxon>
        <taxon>Enoplea</taxon>
        <taxon>Dorylaimia</taxon>
        <taxon>Trichinellida</taxon>
        <taxon>Trichuridae</taxon>
        <taxon>Trichuris</taxon>
    </lineage>
</organism>
<keyword evidence="4" id="KW-0479">Metal-binding</keyword>
<gene>
    <name evidence="12" type="ORF">M514_04059</name>
</gene>
<dbReference type="GO" id="GO:0016740">
    <property type="term" value="F:transferase activity"/>
    <property type="evidence" value="ECO:0007669"/>
    <property type="project" value="UniProtKB-KW"/>
</dbReference>
<dbReference type="InterPro" id="IPR011016">
    <property type="entry name" value="Znf_RING-CH"/>
</dbReference>
<feature type="transmembrane region" description="Helical" evidence="10">
    <location>
        <begin position="178"/>
        <end position="199"/>
    </location>
</feature>
<evidence type="ECO:0000259" key="11">
    <source>
        <dbReference type="PROSITE" id="PS51292"/>
    </source>
</evidence>
<comment type="subcellular location">
    <subcellularLocation>
        <location evidence="1">Membrane</location>
        <topology evidence="1">Multi-pass membrane protein</topology>
    </subcellularLocation>
</comment>
<dbReference type="InterPro" id="IPR013083">
    <property type="entry name" value="Znf_RING/FYVE/PHD"/>
</dbReference>
<evidence type="ECO:0000256" key="8">
    <source>
        <dbReference type="ARBA" id="ARBA00022989"/>
    </source>
</evidence>
<keyword evidence="9 10" id="KW-0472">Membrane</keyword>
<feature type="domain" description="RING-CH-type" evidence="11">
    <location>
        <begin position="73"/>
        <end position="139"/>
    </location>
</feature>
<reference evidence="12" key="1">
    <citation type="journal article" date="2014" name="Nat. Genet.">
        <title>Genome and transcriptome of the porcine whipworm Trichuris suis.</title>
        <authorList>
            <person name="Jex A.R."/>
            <person name="Nejsum P."/>
            <person name="Schwarz E.M."/>
            <person name="Hu L."/>
            <person name="Young N.D."/>
            <person name="Hall R.S."/>
            <person name="Korhonen P.K."/>
            <person name="Liao S."/>
            <person name="Thamsborg S."/>
            <person name="Xia J."/>
            <person name="Xu P."/>
            <person name="Wang S."/>
            <person name="Scheerlinck J.P."/>
            <person name="Hofmann A."/>
            <person name="Sternberg P.W."/>
            <person name="Wang J."/>
            <person name="Gasser R.B."/>
        </authorList>
    </citation>
    <scope>NUCLEOTIDE SEQUENCE [LARGE SCALE GENOMIC DNA]</scope>
    <source>
        <strain evidence="12">DCEP-RM93F</strain>
    </source>
</reference>
<dbReference type="GO" id="GO:0016020">
    <property type="term" value="C:membrane"/>
    <property type="evidence" value="ECO:0007669"/>
    <property type="project" value="UniProtKB-SubCell"/>
</dbReference>
<keyword evidence="8 10" id="KW-1133">Transmembrane helix</keyword>
<evidence type="ECO:0000256" key="6">
    <source>
        <dbReference type="ARBA" id="ARBA00022786"/>
    </source>
</evidence>
<evidence type="ECO:0000256" key="3">
    <source>
        <dbReference type="ARBA" id="ARBA00022692"/>
    </source>
</evidence>
<dbReference type="Pfam" id="PF12906">
    <property type="entry name" value="RINGv"/>
    <property type="match status" value="1"/>
</dbReference>
<dbReference type="PROSITE" id="PS51292">
    <property type="entry name" value="ZF_RING_CH"/>
    <property type="match status" value="1"/>
</dbReference>